<dbReference type="InParanoid" id="A0A2J6ST96"/>
<evidence type="ECO:0000313" key="4">
    <source>
        <dbReference type="EMBL" id="PMD54016.1"/>
    </source>
</evidence>
<dbReference type="SUPFAM" id="SSF81296">
    <property type="entry name" value="E set domains"/>
    <property type="match status" value="1"/>
</dbReference>
<dbReference type="InterPro" id="IPR011043">
    <property type="entry name" value="Gal_Oxase/kelch_b-propeller"/>
</dbReference>
<dbReference type="STRING" id="1095630.A0A2J6ST96"/>
<dbReference type="Pfam" id="PF07250">
    <property type="entry name" value="Glyoxal_oxid_N"/>
    <property type="match status" value="1"/>
</dbReference>
<dbReference type="Gene3D" id="2.130.10.80">
    <property type="entry name" value="Galactose oxidase/kelch, beta-propeller"/>
    <property type="match status" value="1"/>
</dbReference>
<name>A0A2J6ST96_9HELO</name>
<accession>A0A2J6ST96</accession>
<dbReference type="GeneID" id="36589405"/>
<gene>
    <name evidence="4" type="ORF">K444DRAFT_618467</name>
</gene>
<dbReference type="Gene3D" id="2.60.40.10">
    <property type="entry name" value="Immunoglobulins"/>
    <property type="match status" value="1"/>
</dbReference>
<dbReference type="InterPro" id="IPR037293">
    <property type="entry name" value="Gal_Oxidase_central_sf"/>
</dbReference>
<dbReference type="Pfam" id="PF09118">
    <property type="entry name" value="GO-like_E_set"/>
    <property type="match status" value="1"/>
</dbReference>
<proteinExistence type="predicted"/>
<dbReference type="RefSeq" id="XP_024730920.1">
    <property type="nucleotide sequence ID" value="XM_024881328.1"/>
</dbReference>
<dbReference type="AlphaFoldDB" id="A0A2J6ST96"/>
<dbReference type="InterPro" id="IPR013783">
    <property type="entry name" value="Ig-like_fold"/>
</dbReference>
<keyword evidence="5" id="KW-1185">Reference proteome</keyword>
<dbReference type="EMBL" id="KZ613866">
    <property type="protein sequence ID" value="PMD54016.1"/>
    <property type="molecule type" value="Genomic_DNA"/>
</dbReference>
<dbReference type="InterPro" id="IPR014756">
    <property type="entry name" value="Ig_E-set"/>
</dbReference>
<keyword evidence="1" id="KW-0732">Signal</keyword>
<dbReference type="CDD" id="cd02851">
    <property type="entry name" value="E_set_GO_C"/>
    <property type="match status" value="1"/>
</dbReference>
<reference evidence="4 5" key="1">
    <citation type="submission" date="2016-04" db="EMBL/GenBank/DDBJ databases">
        <title>A degradative enzymes factory behind the ericoid mycorrhizal symbiosis.</title>
        <authorList>
            <consortium name="DOE Joint Genome Institute"/>
            <person name="Martino E."/>
            <person name="Morin E."/>
            <person name="Grelet G."/>
            <person name="Kuo A."/>
            <person name="Kohler A."/>
            <person name="Daghino S."/>
            <person name="Barry K."/>
            <person name="Choi C."/>
            <person name="Cichocki N."/>
            <person name="Clum A."/>
            <person name="Copeland A."/>
            <person name="Hainaut M."/>
            <person name="Haridas S."/>
            <person name="Labutti K."/>
            <person name="Lindquist E."/>
            <person name="Lipzen A."/>
            <person name="Khouja H.-R."/>
            <person name="Murat C."/>
            <person name="Ohm R."/>
            <person name="Olson A."/>
            <person name="Spatafora J."/>
            <person name="Veneault-Fourrey C."/>
            <person name="Henrissat B."/>
            <person name="Grigoriev I."/>
            <person name="Martin F."/>
            <person name="Perotto S."/>
        </authorList>
    </citation>
    <scope>NUCLEOTIDE SEQUENCE [LARGE SCALE GENOMIC DNA]</scope>
    <source>
        <strain evidence="4 5">E</strain>
    </source>
</reference>
<evidence type="ECO:0000256" key="1">
    <source>
        <dbReference type="ARBA" id="ARBA00022729"/>
    </source>
</evidence>
<evidence type="ECO:0000313" key="5">
    <source>
        <dbReference type="Proteomes" id="UP000235371"/>
    </source>
</evidence>
<evidence type="ECO:0000259" key="3">
    <source>
        <dbReference type="Pfam" id="PF09118"/>
    </source>
</evidence>
<dbReference type="PANTHER" id="PTHR32208:SF21">
    <property type="entry name" value="LOW QUALITY PROTEIN: ALDEHYDE OXIDASE GLOX-LIKE"/>
    <property type="match status" value="1"/>
</dbReference>
<feature type="domain" description="Galactose oxidase-like Early set" evidence="3">
    <location>
        <begin position="477"/>
        <end position="578"/>
    </location>
</feature>
<feature type="domain" description="Glyoxal oxidase N-terminal" evidence="2">
    <location>
        <begin position="107"/>
        <end position="468"/>
    </location>
</feature>
<organism evidence="4 5">
    <name type="scientific">Hyaloscypha bicolor E</name>
    <dbReference type="NCBI Taxonomy" id="1095630"/>
    <lineage>
        <taxon>Eukaryota</taxon>
        <taxon>Fungi</taxon>
        <taxon>Dikarya</taxon>
        <taxon>Ascomycota</taxon>
        <taxon>Pezizomycotina</taxon>
        <taxon>Leotiomycetes</taxon>
        <taxon>Helotiales</taxon>
        <taxon>Hyaloscyphaceae</taxon>
        <taxon>Hyaloscypha</taxon>
        <taxon>Hyaloscypha bicolor</taxon>
    </lineage>
</organism>
<protein>
    <submittedName>
        <fullName evidence="4">Glyoxal oxidase</fullName>
    </submittedName>
</protein>
<evidence type="ECO:0000259" key="2">
    <source>
        <dbReference type="Pfam" id="PF07250"/>
    </source>
</evidence>
<dbReference type="PANTHER" id="PTHR32208">
    <property type="entry name" value="SECRETED PROTEIN-RELATED"/>
    <property type="match status" value="1"/>
</dbReference>
<dbReference type="Proteomes" id="UP000235371">
    <property type="component" value="Unassembled WGS sequence"/>
</dbReference>
<dbReference type="SUPFAM" id="SSF50965">
    <property type="entry name" value="Galactose oxidase, central domain"/>
    <property type="match status" value="1"/>
</dbReference>
<sequence>MAIAVVCTDSGKTLLSPHCTIHSHSSLQSGNTDAHCGAGCQSGNCLNAPVVAAPGPKPAPAAPDGGSFNVVGDSGVPAMHAALMPNGQVMFLDKLENYTKLRTADGYFAMSSEYDPQSNKAVPLAYLTNAFCSGGTFLADGRVISVGGNAPLTWLDPNIGDGFTAIRYLQRSSSDASLNGQDWKEPGNKLASARWYATAQTMPDGTVFVASGSLNGLNPTVLSNNNPTYEILSPGGVTQGNNIPMDILAKNQPYYMYPFVHLLRDGTLFVFVSKACQIFNVGTNTIVKELPDLPGDYRTYPNTGGSVLLPLSSANNWNPDIIICGGGAYQDITSPTDPSCGRIQPLSANPQWEMDAMPEGRGMVEGTLLPDGTVVWLNGGNRGAQGFGLMAAPTYEALLYDPAKPLGQRWSTLASSGIARLYHSVALLLLDGTIMVTGSNPVEMPILQPDAANPFVTDFRVENYVPPYLQGERANQRPTNIVLSSKTVTPGGQFDLSFQVLPNSQQVEVVLYHGGFVTHSVHMGHRMIQLDVAGWAPGGTSQHLTVTSPPNHNVAPPGPYVVYVLCDGTPGIGQFVQVV</sequence>
<dbReference type="OrthoDB" id="2019572at2759"/>
<dbReference type="InterPro" id="IPR009880">
    <property type="entry name" value="Glyoxal_oxidase_N"/>
</dbReference>
<dbReference type="InterPro" id="IPR015202">
    <property type="entry name" value="GO-like_E_set"/>
</dbReference>